<dbReference type="Pfam" id="PF01209">
    <property type="entry name" value="Ubie_methyltran"/>
    <property type="match status" value="1"/>
</dbReference>
<organism evidence="1 2">
    <name type="scientific">Phtheirospermum japonicum</name>
    <dbReference type="NCBI Taxonomy" id="374723"/>
    <lineage>
        <taxon>Eukaryota</taxon>
        <taxon>Viridiplantae</taxon>
        <taxon>Streptophyta</taxon>
        <taxon>Embryophyta</taxon>
        <taxon>Tracheophyta</taxon>
        <taxon>Spermatophyta</taxon>
        <taxon>Magnoliopsida</taxon>
        <taxon>eudicotyledons</taxon>
        <taxon>Gunneridae</taxon>
        <taxon>Pentapetalae</taxon>
        <taxon>asterids</taxon>
        <taxon>lamiids</taxon>
        <taxon>Lamiales</taxon>
        <taxon>Orobanchaceae</taxon>
        <taxon>Orobanchaceae incertae sedis</taxon>
        <taxon>Phtheirospermum</taxon>
    </lineage>
</organism>
<keyword evidence="1" id="KW-0808">Transferase</keyword>
<dbReference type="EMBL" id="BMAC01002394">
    <property type="protein sequence ID" value="GFQ07968.1"/>
    <property type="molecule type" value="Genomic_DNA"/>
</dbReference>
<dbReference type="Proteomes" id="UP000653305">
    <property type="component" value="Unassembled WGS sequence"/>
</dbReference>
<dbReference type="GO" id="GO:0032259">
    <property type="term" value="P:methylation"/>
    <property type="evidence" value="ECO:0007669"/>
    <property type="project" value="UniProtKB-KW"/>
</dbReference>
<proteinExistence type="predicted"/>
<comment type="caution">
    <text evidence="1">The sequence shown here is derived from an EMBL/GenBank/DDBJ whole genome shotgun (WGS) entry which is preliminary data.</text>
</comment>
<reference evidence="1" key="1">
    <citation type="submission" date="2020-07" db="EMBL/GenBank/DDBJ databases">
        <title>Ethylene signaling mediates host invasion by parasitic plants.</title>
        <authorList>
            <person name="Yoshida S."/>
        </authorList>
    </citation>
    <scope>NUCLEOTIDE SEQUENCE</scope>
    <source>
        <strain evidence="1">Okayama</strain>
    </source>
</reference>
<keyword evidence="2" id="KW-1185">Reference proteome</keyword>
<keyword evidence="1" id="KW-0489">Methyltransferase</keyword>
<dbReference type="AlphaFoldDB" id="A0A830D610"/>
<dbReference type="Gene3D" id="3.40.50.150">
    <property type="entry name" value="Vaccinia Virus protein VP39"/>
    <property type="match status" value="1"/>
</dbReference>
<dbReference type="InterPro" id="IPR029063">
    <property type="entry name" value="SAM-dependent_MTases_sf"/>
</dbReference>
<name>A0A830D610_9LAMI</name>
<sequence length="106" mass="11702">MNIRWIEGDVVDLPFSGLSFDATKIGYGLKNVLDKKKALDEMCQVLKPGSKLSVLDFNKSTNPLISLVQNLMFLDVVVPVANGYGVASDYPYLKNSIKEYLTGVTK</sequence>
<evidence type="ECO:0000313" key="1">
    <source>
        <dbReference type="EMBL" id="GFQ07968.1"/>
    </source>
</evidence>
<dbReference type="SUPFAM" id="SSF53335">
    <property type="entry name" value="S-adenosyl-L-methionine-dependent methyltransferases"/>
    <property type="match status" value="1"/>
</dbReference>
<protein>
    <submittedName>
        <fullName evidence="1">2-phytyl-1 4-beta-naphthoquinone methyltransferase chloroplastic</fullName>
    </submittedName>
</protein>
<dbReference type="OrthoDB" id="6329284at2759"/>
<dbReference type="GO" id="GO:0008168">
    <property type="term" value="F:methyltransferase activity"/>
    <property type="evidence" value="ECO:0007669"/>
    <property type="project" value="UniProtKB-KW"/>
</dbReference>
<accession>A0A830D610</accession>
<evidence type="ECO:0000313" key="2">
    <source>
        <dbReference type="Proteomes" id="UP000653305"/>
    </source>
</evidence>
<gene>
    <name evidence="1" type="ORF">PHJA_002940800</name>
</gene>